<dbReference type="Proteomes" id="UP000051999">
    <property type="component" value="Unassembled WGS sequence"/>
</dbReference>
<dbReference type="InterPro" id="IPR036165">
    <property type="entry name" value="YefM-like_sf"/>
</dbReference>
<organism evidence="2 3">
    <name type="scientific">Furfurilactobacillus rossiae DSM 15814</name>
    <dbReference type="NCBI Taxonomy" id="1114972"/>
    <lineage>
        <taxon>Bacteria</taxon>
        <taxon>Bacillati</taxon>
        <taxon>Bacillota</taxon>
        <taxon>Bacilli</taxon>
        <taxon>Lactobacillales</taxon>
        <taxon>Lactobacillaceae</taxon>
        <taxon>Furfurilactobacillus</taxon>
    </lineage>
</organism>
<evidence type="ECO:0000256" key="1">
    <source>
        <dbReference type="ARBA" id="ARBA00009981"/>
    </source>
</evidence>
<evidence type="ECO:0008006" key="4">
    <source>
        <dbReference type="Google" id="ProtNLM"/>
    </source>
</evidence>
<dbReference type="PATRIC" id="fig|1114972.6.peg.750"/>
<proteinExistence type="inferred from homology"/>
<comment type="similarity">
    <text evidence="1">Belongs to the phD/YefM antitoxin family.</text>
</comment>
<reference evidence="2 3" key="1">
    <citation type="journal article" date="2015" name="Genome Announc.">
        <title>Expanding the biotechnology potential of lactobacilli through comparative genomics of 213 strains and associated genera.</title>
        <authorList>
            <person name="Sun Z."/>
            <person name="Harris H.M."/>
            <person name="McCann A."/>
            <person name="Guo C."/>
            <person name="Argimon S."/>
            <person name="Zhang W."/>
            <person name="Yang X."/>
            <person name="Jeffery I.B."/>
            <person name="Cooney J.C."/>
            <person name="Kagawa T.F."/>
            <person name="Liu W."/>
            <person name="Song Y."/>
            <person name="Salvetti E."/>
            <person name="Wrobel A."/>
            <person name="Rasinkangas P."/>
            <person name="Parkhill J."/>
            <person name="Rea M.C."/>
            <person name="O'Sullivan O."/>
            <person name="Ritari J."/>
            <person name="Douillard F.P."/>
            <person name="Paul Ross R."/>
            <person name="Yang R."/>
            <person name="Briner A.E."/>
            <person name="Felis G.E."/>
            <person name="de Vos W.M."/>
            <person name="Barrangou R."/>
            <person name="Klaenhammer T.R."/>
            <person name="Caufield P.W."/>
            <person name="Cui Y."/>
            <person name="Zhang H."/>
            <person name="O'Toole P.W."/>
        </authorList>
    </citation>
    <scope>NUCLEOTIDE SEQUENCE [LARGE SCALE GENOMIC DNA]</scope>
    <source>
        <strain evidence="2 3">DSM 15814</strain>
    </source>
</reference>
<dbReference type="STRING" id="1114972.FD35_GL000747"/>
<evidence type="ECO:0000313" key="3">
    <source>
        <dbReference type="Proteomes" id="UP000051999"/>
    </source>
</evidence>
<dbReference type="EMBL" id="AZFF01000013">
    <property type="protein sequence ID" value="KRL53918.1"/>
    <property type="molecule type" value="Genomic_DNA"/>
</dbReference>
<sequence>MKDNQTSSNREPVSELQTYEKVLSQVFPGKPVFLTRNEEDTYVLLDFHEYKEQMLSLISMELTAAITESKKEKRYSFKEVRKELLEDEGINETESLDSDKKH</sequence>
<dbReference type="SUPFAM" id="SSF143120">
    <property type="entry name" value="YefM-like"/>
    <property type="match status" value="1"/>
</dbReference>
<keyword evidence="3" id="KW-1185">Reference proteome</keyword>
<comment type="caution">
    <text evidence="2">The sequence shown here is derived from an EMBL/GenBank/DDBJ whole genome shotgun (WGS) entry which is preliminary data.</text>
</comment>
<accession>A0A0R1RBW2</accession>
<protein>
    <recommendedName>
        <fullName evidence="4">Prevent-host-death family protein</fullName>
    </recommendedName>
</protein>
<name>A0A0R1RBW2_9LACO</name>
<evidence type="ECO:0000313" key="2">
    <source>
        <dbReference type="EMBL" id="KRL53918.1"/>
    </source>
</evidence>
<dbReference type="RefSeq" id="WP_017260943.1">
    <property type="nucleotide sequence ID" value="NZ_AUAW01000014.1"/>
</dbReference>
<gene>
    <name evidence="2" type="ORF">FD35_GL000747</name>
</gene>
<dbReference type="AlphaFoldDB" id="A0A0R1RBW2"/>